<protein>
    <submittedName>
        <fullName evidence="2">Uncharacterized protein</fullName>
    </submittedName>
</protein>
<sequence>MDAALGLAEILMRRGHDAGEDLVQGLMGLRLAGIDGLDLRIEGNGRGEQASFDHVTLFVDDAAASPLSYRTDRRWRPAAETEQGKRWVRGEGIILQIPAARREFHEAAVIARRTASTRFTHLVRLFVRRSCWRHRRGKKIAKIEASSSRPPSQDPFQIIDAAVTDQSEAVESPGAMGCFQGRGMDPGSSPG</sequence>
<organism evidence="2 3">
    <name type="scientific">Jiella pelagia</name>
    <dbReference type="NCBI Taxonomy" id="2986949"/>
    <lineage>
        <taxon>Bacteria</taxon>
        <taxon>Pseudomonadati</taxon>
        <taxon>Pseudomonadota</taxon>
        <taxon>Alphaproteobacteria</taxon>
        <taxon>Hyphomicrobiales</taxon>
        <taxon>Aurantimonadaceae</taxon>
        <taxon>Jiella</taxon>
    </lineage>
</organism>
<dbReference type="EMBL" id="CP114029">
    <property type="protein sequence ID" value="WAP70272.1"/>
    <property type="molecule type" value="Genomic_DNA"/>
</dbReference>
<keyword evidence="3" id="KW-1185">Reference proteome</keyword>
<feature type="region of interest" description="Disordered" evidence="1">
    <location>
        <begin position="170"/>
        <end position="191"/>
    </location>
</feature>
<evidence type="ECO:0000256" key="1">
    <source>
        <dbReference type="SAM" id="MobiDB-lite"/>
    </source>
</evidence>
<dbReference type="RefSeq" id="WP_268882742.1">
    <property type="nucleotide sequence ID" value="NZ_CP114029.1"/>
</dbReference>
<accession>A0ABY7C393</accession>
<dbReference type="Proteomes" id="UP001164020">
    <property type="component" value="Chromosome"/>
</dbReference>
<evidence type="ECO:0000313" key="2">
    <source>
        <dbReference type="EMBL" id="WAP70272.1"/>
    </source>
</evidence>
<evidence type="ECO:0000313" key="3">
    <source>
        <dbReference type="Proteomes" id="UP001164020"/>
    </source>
</evidence>
<name>A0ABY7C393_9HYPH</name>
<proteinExistence type="predicted"/>
<reference evidence="2" key="1">
    <citation type="submission" date="2022-12" db="EMBL/GenBank/DDBJ databases">
        <title>Jiella pelagia sp. nov., isolated from phosphonate enriched culture of Northwest Pacific surface seawater.</title>
        <authorList>
            <person name="Shin D.Y."/>
            <person name="Hwang C.Y."/>
        </authorList>
    </citation>
    <scope>NUCLEOTIDE SEQUENCE</scope>
    <source>
        <strain evidence="2">HL-NP1</strain>
    </source>
</reference>
<gene>
    <name evidence="2" type="ORF">OH818_09345</name>
</gene>